<proteinExistence type="predicted"/>
<dbReference type="RefSeq" id="WP_044731058.1">
    <property type="nucleotide sequence ID" value="NZ_JYBP01000003.1"/>
</dbReference>
<keyword evidence="1" id="KW-0732">Signal</keyword>
<dbReference type="Gene3D" id="3.40.190.10">
    <property type="entry name" value="Periplasmic binding protein-like II"/>
    <property type="match status" value="1"/>
</dbReference>
<dbReference type="OrthoDB" id="9768630at2"/>
<organism evidence="2 3">
    <name type="scientific">Geobacillus kaustophilus</name>
    <dbReference type="NCBI Taxonomy" id="1462"/>
    <lineage>
        <taxon>Bacteria</taxon>
        <taxon>Bacillati</taxon>
        <taxon>Bacillota</taxon>
        <taxon>Bacilli</taxon>
        <taxon>Bacillales</taxon>
        <taxon>Anoxybacillaceae</taxon>
        <taxon>Geobacillus</taxon>
        <taxon>Geobacillus thermoleovorans group</taxon>
    </lineage>
</organism>
<dbReference type="PROSITE" id="PS51257">
    <property type="entry name" value="PROKAR_LIPOPROTEIN"/>
    <property type="match status" value="1"/>
</dbReference>
<reference evidence="2 3" key="1">
    <citation type="submission" date="2015-01" db="EMBL/GenBank/DDBJ databases">
        <authorList>
            <person name="Filippidou S."/>
            <person name="Jeanneret N."/>
            <person name="Russel-Delif L."/>
            <person name="Junier T."/>
            <person name="Wunderlin T."/>
            <person name="Molina V."/>
            <person name="Johnson S.L."/>
            <person name="Davenport K.W."/>
            <person name="Chain P.S."/>
            <person name="Dorador C."/>
            <person name="Junier P."/>
        </authorList>
    </citation>
    <scope>NUCLEOTIDE SEQUENCE [LARGE SCALE GENOMIC DNA]</scope>
    <source>
        <strain evidence="2 3">Et7/4</strain>
    </source>
</reference>
<accession>A0A0D8BQK1</accession>
<dbReference type="PANTHER" id="PTHR43649:SF32">
    <property type="entry name" value="SUGAR BINDING SECRETED PROTEIN"/>
    <property type="match status" value="1"/>
</dbReference>
<dbReference type="PATRIC" id="fig|1462.6.peg.1011"/>
<dbReference type="Proteomes" id="UP000032522">
    <property type="component" value="Unassembled WGS sequence"/>
</dbReference>
<dbReference type="AlphaFoldDB" id="A0A0D8BQK1"/>
<evidence type="ECO:0000256" key="1">
    <source>
        <dbReference type="SAM" id="SignalP"/>
    </source>
</evidence>
<comment type="caution">
    <text evidence="2">The sequence shown here is derived from an EMBL/GenBank/DDBJ whole genome shotgun (WGS) entry which is preliminary data.</text>
</comment>
<protein>
    <submittedName>
        <fullName evidence="2">Bacterial extracellular solute-binding family protein</fullName>
    </submittedName>
</protein>
<evidence type="ECO:0000313" key="2">
    <source>
        <dbReference type="EMBL" id="KJE25677.1"/>
    </source>
</evidence>
<dbReference type="PANTHER" id="PTHR43649">
    <property type="entry name" value="ARABINOSE-BINDING PROTEIN-RELATED"/>
    <property type="match status" value="1"/>
</dbReference>
<dbReference type="SUPFAM" id="SSF53850">
    <property type="entry name" value="Periplasmic binding protein-like II"/>
    <property type="match status" value="1"/>
</dbReference>
<dbReference type="Pfam" id="PF13416">
    <property type="entry name" value="SBP_bac_8"/>
    <property type="match status" value="1"/>
</dbReference>
<dbReference type="InterPro" id="IPR006059">
    <property type="entry name" value="SBP"/>
</dbReference>
<dbReference type="EMBL" id="JYBP01000003">
    <property type="protein sequence ID" value="KJE25677.1"/>
    <property type="molecule type" value="Genomic_DNA"/>
</dbReference>
<sequence>MKKILSLFLVSILLLAACSSQSKTDGTADGTKSTDEITVWTWDPNFNVKAMKIGEEFYKKEDPNFKLKIIENAQEDIVQKLNTSLSSGTTKGLPNIVLIEDYRAQSFLKAYPDAFYDLSKYFKAEDFAEYKLAPTSLNGKHYGLPFDTGVAGLYVRTDYLQKAGYTVDDLQGLDWNKYIEIGKKVKQATGKYMLALDPKNLGIIREMIQTSGSWYVKEDGVTPHLADNEPLKEAFRTYKEIVNAGISKPISDWSQFVASFNSGAVASIPTGNWITASVKAEASQAGKWAVVPFPKQSGIPNSVNATNLGGSSWYVLNIPGKEKAAEFLAKTFGSNVEFYEALNKEIGAIGTYKPAANSEAYKAADEFFGGQRITADFSKWMKEIPQVNYGAHTYVIEDILAAALQDYLKGKDLDKVLEDAQKQAEQQVK</sequence>
<feature type="signal peptide" evidence="1">
    <location>
        <begin position="1"/>
        <end position="22"/>
    </location>
</feature>
<gene>
    <name evidence="2" type="ORF">LG52_850</name>
</gene>
<name>A0A0D8BQK1_GEOKU</name>
<feature type="chain" id="PRO_5038770099" evidence="1">
    <location>
        <begin position="23"/>
        <end position="429"/>
    </location>
</feature>
<dbReference type="InterPro" id="IPR050490">
    <property type="entry name" value="Bact_solute-bd_prot1"/>
</dbReference>
<evidence type="ECO:0000313" key="3">
    <source>
        <dbReference type="Proteomes" id="UP000032522"/>
    </source>
</evidence>